<dbReference type="PANTHER" id="PTHR30055">
    <property type="entry name" value="HTH-TYPE TRANSCRIPTIONAL REGULATOR RUTR"/>
    <property type="match status" value="1"/>
</dbReference>
<evidence type="ECO:0000313" key="7">
    <source>
        <dbReference type="Proteomes" id="UP001501666"/>
    </source>
</evidence>
<organism evidence="6 7">
    <name type="scientific">Nonomuraea recticatena</name>
    <dbReference type="NCBI Taxonomy" id="46178"/>
    <lineage>
        <taxon>Bacteria</taxon>
        <taxon>Bacillati</taxon>
        <taxon>Actinomycetota</taxon>
        <taxon>Actinomycetes</taxon>
        <taxon>Streptosporangiales</taxon>
        <taxon>Streptosporangiaceae</taxon>
        <taxon>Nonomuraea</taxon>
    </lineage>
</organism>
<feature type="DNA-binding region" description="H-T-H motif" evidence="4">
    <location>
        <begin position="32"/>
        <end position="51"/>
    </location>
</feature>
<dbReference type="InterPro" id="IPR009057">
    <property type="entry name" value="Homeodomain-like_sf"/>
</dbReference>
<dbReference type="PROSITE" id="PS50977">
    <property type="entry name" value="HTH_TETR_2"/>
    <property type="match status" value="1"/>
</dbReference>
<dbReference type="SUPFAM" id="SSF48498">
    <property type="entry name" value="Tetracyclin repressor-like, C-terminal domain"/>
    <property type="match status" value="1"/>
</dbReference>
<dbReference type="EMBL" id="BAAATE010000028">
    <property type="protein sequence ID" value="GAA2687431.1"/>
    <property type="molecule type" value="Genomic_DNA"/>
</dbReference>
<evidence type="ECO:0000256" key="2">
    <source>
        <dbReference type="ARBA" id="ARBA00023125"/>
    </source>
</evidence>
<comment type="caution">
    <text evidence="6">The sequence shown here is derived from an EMBL/GenBank/DDBJ whole genome shotgun (WGS) entry which is preliminary data.</text>
</comment>
<evidence type="ECO:0000313" key="6">
    <source>
        <dbReference type="EMBL" id="GAA2687431.1"/>
    </source>
</evidence>
<protein>
    <submittedName>
        <fullName evidence="6">TetR/AcrR family transcriptional regulator</fullName>
    </submittedName>
</protein>
<keyword evidence="3" id="KW-0804">Transcription</keyword>
<evidence type="ECO:0000256" key="3">
    <source>
        <dbReference type="ARBA" id="ARBA00023163"/>
    </source>
</evidence>
<name>A0ABN3SXY8_9ACTN</name>
<dbReference type="Pfam" id="PF00440">
    <property type="entry name" value="TetR_N"/>
    <property type="match status" value="1"/>
</dbReference>
<dbReference type="Gene3D" id="1.10.357.10">
    <property type="entry name" value="Tetracycline Repressor, domain 2"/>
    <property type="match status" value="1"/>
</dbReference>
<dbReference type="RefSeq" id="WP_346153334.1">
    <property type="nucleotide sequence ID" value="NZ_BAAATE010000028.1"/>
</dbReference>
<dbReference type="Proteomes" id="UP001501666">
    <property type="component" value="Unassembled WGS sequence"/>
</dbReference>
<evidence type="ECO:0000259" key="5">
    <source>
        <dbReference type="PROSITE" id="PS50977"/>
    </source>
</evidence>
<keyword evidence="7" id="KW-1185">Reference proteome</keyword>
<keyword evidence="1" id="KW-0805">Transcription regulation</keyword>
<sequence>MTDRRLRADAERSIRSIMEAAERLLEANPAATMEQIAEAAGVARATVHRRFASREALIESMELAAWRELDAVVEAARPRTAPPLIALHQATAAILRIKPGWRFTLAGPVPLGAEARAVQEGVMAKCDEVFTRAREAGLIRPDADVAWVRQAYLALLAESAHSAREGADPDALAARLLDTLMHGVAPR</sequence>
<dbReference type="InterPro" id="IPR036271">
    <property type="entry name" value="Tet_transcr_reg_TetR-rel_C_sf"/>
</dbReference>
<gene>
    <name evidence="6" type="ORF">GCM10010412_075490</name>
</gene>
<accession>A0ABN3SXY8</accession>
<evidence type="ECO:0000256" key="4">
    <source>
        <dbReference type="PROSITE-ProRule" id="PRU00335"/>
    </source>
</evidence>
<evidence type="ECO:0000256" key="1">
    <source>
        <dbReference type="ARBA" id="ARBA00023015"/>
    </source>
</evidence>
<proteinExistence type="predicted"/>
<dbReference type="PANTHER" id="PTHR30055:SF234">
    <property type="entry name" value="HTH-TYPE TRANSCRIPTIONAL REGULATOR BETI"/>
    <property type="match status" value="1"/>
</dbReference>
<keyword evidence="2 4" id="KW-0238">DNA-binding</keyword>
<reference evidence="6 7" key="1">
    <citation type="journal article" date="2019" name="Int. J. Syst. Evol. Microbiol.">
        <title>The Global Catalogue of Microorganisms (GCM) 10K type strain sequencing project: providing services to taxonomists for standard genome sequencing and annotation.</title>
        <authorList>
            <consortium name="The Broad Institute Genomics Platform"/>
            <consortium name="The Broad Institute Genome Sequencing Center for Infectious Disease"/>
            <person name="Wu L."/>
            <person name="Ma J."/>
        </authorList>
    </citation>
    <scope>NUCLEOTIDE SEQUENCE [LARGE SCALE GENOMIC DNA]</scope>
    <source>
        <strain evidence="6 7">JCM 6835</strain>
    </source>
</reference>
<dbReference type="InterPro" id="IPR001647">
    <property type="entry name" value="HTH_TetR"/>
</dbReference>
<feature type="domain" description="HTH tetR-type" evidence="5">
    <location>
        <begin position="11"/>
        <end position="69"/>
    </location>
</feature>
<dbReference type="SUPFAM" id="SSF46689">
    <property type="entry name" value="Homeodomain-like"/>
    <property type="match status" value="1"/>
</dbReference>
<dbReference type="InterPro" id="IPR050109">
    <property type="entry name" value="HTH-type_TetR-like_transc_reg"/>
</dbReference>